<dbReference type="SUPFAM" id="SSF56925">
    <property type="entry name" value="OMPA-like"/>
    <property type="match status" value="1"/>
</dbReference>
<dbReference type="InterPro" id="IPR027385">
    <property type="entry name" value="Beta-barrel_OMP"/>
</dbReference>
<dbReference type="InterPro" id="IPR011250">
    <property type="entry name" value="OMP/PagP_B-barrel"/>
</dbReference>
<sequence length="164" mass="18217">MKKIVVTLSIFLVSFSYAQSPLEKGKTQLNAGFGTSSWGSPVYFSADYGLSEVITIGAEASYQSYKIYGIKSTIIGFQGNANYHFNEILKVSKEWDFYAGVNLNYYCWIVDDKKNNDLLVVDEPFGVGAQIGARYYFNKNFAINIECVTGSVNSVGKIGITYKL</sequence>
<organism evidence="4 5">
    <name type="scientific">Flavobacterium geliluteum</name>
    <dbReference type="NCBI Taxonomy" id="2816120"/>
    <lineage>
        <taxon>Bacteria</taxon>
        <taxon>Pseudomonadati</taxon>
        <taxon>Bacteroidota</taxon>
        <taxon>Flavobacteriia</taxon>
        <taxon>Flavobacteriales</taxon>
        <taxon>Flavobacteriaceae</taxon>
        <taxon>Flavobacterium</taxon>
    </lineage>
</organism>
<proteinExistence type="predicted"/>
<reference evidence="4 5" key="1">
    <citation type="submission" date="2021-03" db="EMBL/GenBank/DDBJ databases">
        <title>Flavobacterium Flabelliformis Sp. Nov. And Flavobacterium Geliluteum Sp. Nov., Two Novel Multidrug Resistant Psychrophilic Species Isolated From Antarctica.</title>
        <authorList>
            <person name="Kralova S."/>
            <person name="Busse H.J."/>
            <person name="Bezdicek M."/>
            <person name="Nykrynova M."/>
            <person name="Kroupova E."/>
            <person name="Krsek D."/>
            <person name="Sedlacek I."/>
        </authorList>
    </citation>
    <scope>NUCLEOTIDE SEQUENCE [LARGE SCALE GENOMIC DNA]</scope>
    <source>
        <strain evidence="4 5">P7388</strain>
    </source>
</reference>
<dbReference type="Proteomes" id="UP000675047">
    <property type="component" value="Unassembled WGS sequence"/>
</dbReference>
<dbReference type="EMBL" id="JAGFBV010000016">
    <property type="protein sequence ID" value="MBP4138627.1"/>
    <property type="molecule type" value="Genomic_DNA"/>
</dbReference>
<protein>
    <submittedName>
        <fullName evidence="4">Outer membrane beta-barrel protein</fullName>
    </submittedName>
</protein>
<evidence type="ECO:0000313" key="4">
    <source>
        <dbReference type="EMBL" id="MBP4138627.1"/>
    </source>
</evidence>
<dbReference type="RefSeq" id="WP_210666620.1">
    <property type="nucleotide sequence ID" value="NZ_JAGFBV010000016.1"/>
</dbReference>
<dbReference type="Pfam" id="PF13505">
    <property type="entry name" value="OMP_b-brl"/>
    <property type="match status" value="1"/>
</dbReference>
<feature type="chain" id="PRO_5037303515" evidence="2">
    <location>
        <begin position="19"/>
        <end position="164"/>
    </location>
</feature>
<evidence type="ECO:0000256" key="2">
    <source>
        <dbReference type="SAM" id="SignalP"/>
    </source>
</evidence>
<evidence type="ECO:0000256" key="1">
    <source>
        <dbReference type="ARBA" id="ARBA00022729"/>
    </source>
</evidence>
<comment type="caution">
    <text evidence="4">The sequence shown here is derived from an EMBL/GenBank/DDBJ whole genome shotgun (WGS) entry which is preliminary data.</text>
</comment>
<name>A0A941AZ75_9FLAO</name>
<evidence type="ECO:0000313" key="5">
    <source>
        <dbReference type="Proteomes" id="UP000675047"/>
    </source>
</evidence>
<keyword evidence="5" id="KW-1185">Reference proteome</keyword>
<feature type="signal peptide" evidence="2">
    <location>
        <begin position="1"/>
        <end position="18"/>
    </location>
</feature>
<feature type="domain" description="Outer membrane protein beta-barrel" evidence="3">
    <location>
        <begin position="15"/>
        <end position="146"/>
    </location>
</feature>
<keyword evidence="1 2" id="KW-0732">Signal</keyword>
<accession>A0A941AZ75</accession>
<dbReference type="AlphaFoldDB" id="A0A941AZ75"/>
<gene>
    <name evidence="4" type="ORF">J3495_11065</name>
</gene>
<dbReference type="Gene3D" id="2.40.160.20">
    <property type="match status" value="1"/>
</dbReference>
<evidence type="ECO:0000259" key="3">
    <source>
        <dbReference type="Pfam" id="PF13505"/>
    </source>
</evidence>